<protein>
    <submittedName>
        <fullName evidence="2">Uncharacterized protein</fullName>
    </submittedName>
</protein>
<organism evidence="2 3">
    <name type="scientific">Abeliophyllum distichum</name>
    <dbReference type="NCBI Taxonomy" id="126358"/>
    <lineage>
        <taxon>Eukaryota</taxon>
        <taxon>Viridiplantae</taxon>
        <taxon>Streptophyta</taxon>
        <taxon>Embryophyta</taxon>
        <taxon>Tracheophyta</taxon>
        <taxon>Spermatophyta</taxon>
        <taxon>Magnoliopsida</taxon>
        <taxon>eudicotyledons</taxon>
        <taxon>Gunneridae</taxon>
        <taxon>Pentapetalae</taxon>
        <taxon>asterids</taxon>
        <taxon>lamiids</taxon>
        <taxon>Lamiales</taxon>
        <taxon>Oleaceae</taxon>
        <taxon>Forsythieae</taxon>
        <taxon>Abeliophyllum</taxon>
    </lineage>
</organism>
<feature type="region of interest" description="Disordered" evidence="1">
    <location>
        <begin position="62"/>
        <end position="88"/>
    </location>
</feature>
<dbReference type="AlphaFoldDB" id="A0ABD1TCK1"/>
<proteinExistence type="predicted"/>
<sequence length="156" mass="17138">MCTHFIFIYGNSKDLLFKLVGDVSAGRQARWWYKVRRRGGARRSVQMQCGGGTNAVRDEGARRRGWEHDKSVTRSGGSTTNQSRAVRTGVSSLHGDRKLWVEQCATEIRWVVHGSVGSTTNQSRAVRTGRISLCATEMVGNVVVNGDPGGGESRRS</sequence>
<accession>A0ABD1TCK1</accession>
<dbReference type="EMBL" id="JBFOLK010000005">
    <property type="protein sequence ID" value="KAL2510442.1"/>
    <property type="molecule type" value="Genomic_DNA"/>
</dbReference>
<dbReference type="Proteomes" id="UP001604336">
    <property type="component" value="Unassembled WGS sequence"/>
</dbReference>
<keyword evidence="3" id="KW-1185">Reference proteome</keyword>
<comment type="caution">
    <text evidence="2">The sequence shown here is derived from an EMBL/GenBank/DDBJ whole genome shotgun (WGS) entry which is preliminary data.</text>
</comment>
<feature type="compositionally biased region" description="Polar residues" evidence="1">
    <location>
        <begin position="73"/>
        <end position="88"/>
    </location>
</feature>
<gene>
    <name evidence="2" type="ORF">Adt_16042</name>
</gene>
<evidence type="ECO:0000256" key="1">
    <source>
        <dbReference type="SAM" id="MobiDB-lite"/>
    </source>
</evidence>
<feature type="compositionally biased region" description="Basic and acidic residues" evidence="1">
    <location>
        <begin position="62"/>
        <end position="72"/>
    </location>
</feature>
<name>A0ABD1TCK1_9LAMI</name>
<evidence type="ECO:0000313" key="2">
    <source>
        <dbReference type="EMBL" id="KAL2510442.1"/>
    </source>
</evidence>
<reference evidence="3" key="1">
    <citation type="submission" date="2024-07" db="EMBL/GenBank/DDBJ databases">
        <title>Two chromosome-level genome assemblies of Korean endemic species Abeliophyllum distichum and Forsythia ovata (Oleaceae).</title>
        <authorList>
            <person name="Jang H."/>
        </authorList>
    </citation>
    <scope>NUCLEOTIDE SEQUENCE [LARGE SCALE GENOMIC DNA]</scope>
</reference>
<evidence type="ECO:0000313" key="3">
    <source>
        <dbReference type="Proteomes" id="UP001604336"/>
    </source>
</evidence>